<evidence type="ECO:0000313" key="2">
    <source>
        <dbReference type="Proteomes" id="UP000309937"/>
    </source>
</evidence>
<sequence length="154" mass="16526">MFKKIILFLTVISSSFVVCLAADSEKILSVDPVVNNFGVDEVVGLPHPVCTLSLAENNEKHLYNYVEGGICPVGGESCPYSAVIKLNGKMAILKQISTNKNISFFKNDEVSIITTQSPVKGAVVDEEGGDVNAVIVIKTKNSEIKLNMSGYCGI</sequence>
<proteinExistence type="predicted"/>
<protein>
    <submittedName>
        <fullName evidence="1">Adhesin</fullName>
    </submittedName>
</protein>
<comment type="caution">
    <text evidence="1">The sequence shown here is derived from an EMBL/GenBank/DDBJ whole genome shotgun (WGS) entry which is preliminary data.</text>
</comment>
<accession>A0A0L7AFG6</accession>
<organism evidence="1 2">
    <name type="scientific">Escherichia coli</name>
    <dbReference type="NCBI Taxonomy" id="562"/>
    <lineage>
        <taxon>Bacteria</taxon>
        <taxon>Pseudomonadati</taxon>
        <taxon>Pseudomonadota</taxon>
        <taxon>Gammaproteobacteria</taxon>
        <taxon>Enterobacterales</taxon>
        <taxon>Enterobacteriaceae</taxon>
        <taxon>Escherichia</taxon>
    </lineage>
</organism>
<evidence type="ECO:0000313" key="1">
    <source>
        <dbReference type="EMBL" id="TJQ07736.1"/>
    </source>
</evidence>
<dbReference type="AlphaFoldDB" id="A0A0L7AFG6"/>
<dbReference type="Proteomes" id="UP000309937">
    <property type="component" value="Unassembled WGS sequence"/>
</dbReference>
<gene>
    <name evidence="1" type="ORF">C9Z68_24570</name>
</gene>
<dbReference type="RefSeq" id="WP_000473462.1">
    <property type="nucleotide sequence ID" value="NZ_CP169399.1"/>
</dbReference>
<reference evidence="1 2" key="1">
    <citation type="submission" date="2018-12" db="EMBL/GenBank/DDBJ databases">
        <title>Food and Water Safety Consortium.</title>
        <authorList>
            <person name="Tyson S."/>
            <person name="Peterson C.-L."/>
            <person name="Olson A."/>
            <person name="Tyler S."/>
            <person name="Cabral J."/>
            <person name="Lynch T."/>
            <person name="Knox N."/>
            <person name="Van Domselaar G."/>
            <person name="Graham M."/>
        </authorList>
    </citation>
    <scope>NUCLEOTIDE SEQUENCE [LARGE SCALE GENOMIC DNA]</scope>
    <source>
        <strain evidence="1 2">FWSEC0118</strain>
    </source>
</reference>
<name>A0A0L7AFG6_ECOLX</name>
<dbReference type="EMBL" id="RRGJ01000077">
    <property type="protein sequence ID" value="TJQ07736.1"/>
    <property type="molecule type" value="Genomic_DNA"/>
</dbReference>